<sequence>MINGRMDKFSLWVLIFMLSACDVADLPFQTEGETILAKSKQLNCTQKRYEQTIDSLWDVVSTRLEKVLPDTMPSGRRENMINIRNATLLKQFKIFYVTLDTTSLNLITRSGAIDSLTALQVSALKLQQEAHEKKVLDFLMKVEKQDPVAARKWNENFLKAAKEDCK</sequence>
<organism evidence="1 2">
    <name type="scientific">Haliscomenobacter hydrossis (strain ATCC 27775 / DSM 1100 / LMG 10767 / O)</name>
    <dbReference type="NCBI Taxonomy" id="760192"/>
    <lineage>
        <taxon>Bacteria</taxon>
        <taxon>Pseudomonadati</taxon>
        <taxon>Bacteroidota</taxon>
        <taxon>Saprospiria</taxon>
        <taxon>Saprospirales</taxon>
        <taxon>Haliscomenobacteraceae</taxon>
        <taxon>Haliscomenobacter</taxon>
    </lineage>
</organism>
<proteinExistence type="predicted"/>
<keyword evidence="2" id="KW-1185">Reference proteome</keyword>
<gene>
    <name evidence="1" type="ordered locus">Halhy_1841</name>
</gene>
<reference evidence="1 2" key="1">
    <citation type="journal article" date="2011" name="Stand. Genomic Sci.">
        <title>Complete genome sequence of Haliscomenobacter hydrossis type strain (O).</title>
        <authorList>
            <consortium name="US DOE Joint Genome Institute (JGI-PGF)"/>
            <person name="Daligault H."/>
            <person name="Lapidus A."/>
            <person name="Zeytun A."/>
            <person name="Nolan M."/>
            <person name="Lucas S."/>
            <person name="Del Rio T.G."/>
            <person name="Tice H."/>
            <person name="Cheng J.F."/>
            <person name="Tapia R."/>
            <person name="Han C."/>
            <person name="Goodwin L."/>
            <person name="Pitluck S."/>
            <person name="Liolios K."/>
            <person name="Pagani I."/>
            <person name="Ivanova N."/>
            <person name="Huntemann M."/>
            <person name="Mavromatis K."/>
            <person name="Mikhailova N."/>
            <person name="Pati A."/>
            <person name="Chen A."/>
            <person name="Palaniappan K."/>
            <person name="Land M."/>
            <person name="Hauser L."/>
            <person name="Brambilla E.M."/>
            <person name="Rohde M."/>
            <person name="Verbarg S."/>
            <person name="Goker M."/>
            <person name="Bristow J."/>
            <person name="Eisen J.A."/>
            <person name="Markowitz V."/>
            <person name="Hugenholtz P."/>
            <person name="Kyrpides N.C."/>
            <person name="Klenk H.P."/>
            <person name="Woyke T."/>
        </authorList>
    </citation>
    <scope>NUCLEOTIDE SEQUENCE [LARGE SCALE GENOMIC DNA]</scope>
    <source>
        <strain evidence="2">ATCC 27775 / DSM 1100 / LMG 10767 / O</strain>
    </source>
</reference>
<dbReference type="KEGG" id="hhy:Halhy_1841"/>
<name>F4L409_HALH1</name>
<protein>
    <submittedName>
        <fullName evidence="1">Uncharacterized protein</fullName>
    </submittedName>
</protein>
<dbReference type="RefSeq" id="WP_013764279.1">
    <property type="nucleotide sequence ID" value="NC_015510.1"/>
</dbReference>
<dbReference type="HOGENOM" id="CLU_1600404_0_0_10"/>
<dbReference type="PROSITE" id="PS51257">
    <property type="entry name" value="PROKAR_LIPOPROTEIN"/>
    <property type="match status" value="1"/>
</dbReference>
<dbReference type="AlphaFoldDB" id="F4L409"/>
<dbReference type="EMBL" id="CP002691">
    <property type="protein sequence ID" value="AEE49726.1"/>
    <property type="molecule type" value="Genomic_DNA"/>
</dbReference>
<reference key="2">
    <citation type="submission" date="2011-04" db="EMBL/GenBank/DDBJ databases">
        <title>Complete sequence of chromosome of Haliscomenobacter hydrossis DSM 1100.</title>
        <authorList>
            <consortium name="US DOE Joint Genome Institute (JGI-PGF)"/>
            <person name="Lucas S."/>
            <person name="Han J."/>
            <person name="Lapidus A."/>
            <person name="Bruce D."/>
            <person name="Goodwin L."/>
            <person name="Pitluck S."/>
            <person name="Peters L."/>
            <person name="Kyrpides N."/>
            <person name="Mavromatis K."/>
            <person name="Ivanova N."/>
            <person name="Ovchinnikova G."/>
            <person name="Pagani I."/>
            <person name="Daligault H."/>
            <person name="Detter J.C."/>
            <person name="Han C."/>
            <person name="Land M."/>
            <person name="Hauser L."/>
            <person name="Markowitz V."/>
            <person name="Cheng J.-F."/>
            <person name="Hugenholtz P."/>
            <person name="Woyke T."/>
            <person name="Wu D."/>
            <person name="Verbarg S."/>
            <person name="Frueling A."/>
            <person name="Brambilla E."/>
            <person name="Klenk H.-P."/>
            <person name="Eisen J.A."/>
        </authorList>
    </citation>
    <scope>NUCLEOTIDE SEQUENCE</scope>
    <source>
        <strain>DSM 1100</strain>
    </source>
</reference>
<evidence type="ECO:0000313" key="1">
    <source>
        <dbReference type="EMBL" id="AEE49726.1"/>
    </source>
</evidence>
<accession>F4L409</accession>
<evidence type="ECO:0000313" key="2">
    <source>
        <dbReference type="Proteomes" id="UP000008461"/>
    </source>
</evidence>
<dbReference type="OrthoDB" id="9939737at2"/>
<dbReference type="Proteomes" id="UP000008461">
    <property type="component" value="Chromosome"/>
</dbReference>